<dbReference type="SUPFAM" id="SSF48179">
    <property type="entry name" value="6-phosphogluconate dehydrogenase C-terminal domain-like"/>
    <property type="match status" value="2"/>
</dbReference>
<keyword evidence="5" id="KW-0560">Oxidoreductase</keyword>
<protein>
    <submittedName>
        <fullName evidence="13">Fatty acid oxidation complex subunit alpha</fullName>
    </submittedName>
</protein>
<dbReference type="Gene3D" id="3.90.226.10">
    <property type="entry name" value="2-enoyl-CoA Hydratase, Chain A, domain 1"/>
    <property type="match status" value="1"/>
</dbReference>
<comment type="catalytic activity">
    <reaction evidence="10">
        <text>a (3S)-3-hydroxyacyl-CoA + NAD(+) = a 3-oxoacyl-CoA + NADH + H(+)</text>
        <dbReference type="Rhea" id="RHEA:22432"/>
        <dbReference type="ChEBI" id="CHEBI:15378"/>
        <dbReference type="ChEBI" id="CHEBI:57318"/>
        <dbReference type="ChEBI" id="CHEBI:57540"/>
        <dbReference type="ChEBI" id="CHEBI:57945"/>
        <dbReference type="ChEBI" id="CHEBI:90726"/>
        <dbReference type="EC" id="1.1.1.35"/>
    </reaction>
</comment>
<comment type="similarity">
    <text evidence="2">In the central section; belongs to the 3-hydroxyacyl-CoA dehydrogenase family.</text>
</comment>
<gene>
    <name evidence="13" type="primary">fadJ_1</name>
    <name evidence="13" type="ORF">DSLASN_16450</name>
</gene>
<dbReference type="SUPFAM" id="SSF52096">
    <property type="entry name" value="ClpP/crotonase"/>
    <property type="match status" value="1"/>
</dbReference>
<name>A0ABN6F2K0_9BACT</name>
<dbReference type="SUPFAM" id="SSF51735">
    <property type="entry name" value="NAD(P)-binding Rossmann-fold domains"/>
    <property type="match status" value="1"/>
</dbReference>
<dbReference type="RefSeq" id="WP_236892378.1">
    <property type="nucleotide sequence ID" value="NZ_AP024488.1"/>
</dbReference>
<dbReference type="InterPro" id="IPR001753">
    <property type="entry name" value="Enoyl-CoA_hydra/iso"/>
</dbReference>
<dbReference type="Pfam" id="PF00725">
    <property type="entry name" value="3HCDH"/>
    <property type="match status" value="2"/>
</dbReference>
<evidence type="ECO:0000256" key="5">
    <source>
        <dbReference type="ARBA" id="ARBA00023002"/>
    </source>
</evidence>
<evidence type="ECO:0000259" key="12">
    <source>
        <dbReference type="Pfam" id="PF02737"/>
    </source>
</evidence>
<dbReference type="PANTHER" id="PTHR43612">
    <property type="entry name" value="TRIFUNCTIONAL ENZYME SUBUNIT ALPHA"/>
    <property type="match status" value="1"/>
</dbReference>
<evidence type="ECO:0000256" key="3">
    <source>
        <dbReference type="ARBA" id="ARBA00022832"/>
    </source>
</evidence>
<sequence>MKHLSLEKRPEGVAVLTMDCADSSVNTLSSALFAEAEQLLDTLEADGALKGLVIISAKEKSFVAGADLAELQSMVHEPEFQAFITRGNALLKRISGLGKPVVCAIHGHCLGGGLELALAASYRMASDETATIFAFPEVTLGLMPGAGGTHRLTRLIGLPEALPLLLTGKPVRIKKARKLGLVDAVVARYSLKHAAVQAALKLAEGGMTQLQKRRRTLVNRLLDSGFLGRSLVFKQAEKAVLKQTRGHYPAPLAILDSVRHGYAHGVASGGQEDVVRFGQLGVTPSSRSLITLFSAMNSRKKSPCQATPVAVKKLGILGAGLMGHGIAGVSTDIAETTLLKDRTLEAAAKGAQEVMRGLDRRCRSGAITSFERDAFFARVIPCTDYAAFKNTDLVVEAVFEDLELKRAMLKDVEEVASETTIFASNTSSLPISAIAQGAGRPENVIGMHYFSPVHKMPLLEIITTDKTADWVTATAFDVGIRQGKTCIVVKDGPGFYTTRIFSIMMNEVMLLLEEGISPHVLDEAMTRFGFPVGPVTLVDEVGIDVGVHVAGVMRPHCEDRKIQGATLLDRLYTKGFLGRKSGKGFYDYTKGKKKGQRRLNSDLANLVVARPSKHEDLEELQHRVSLMMINEAFLCLQEGVIASPEDGDLGAILGLGFPPFLGGPFRYADAMGPSTMLERLESLEKQHGPRFKPADLLREKAASGVGFYH</sequence>
<dbReference type="Gene3D" id="3.40.50.720">
    <property type="entry name" value="NAD(P)-binding Rossmann-like Domain"/>
    <property type="match status" value="1"/>
</dbReference>
<evidence type="ECO:0000256" key="1">
    <source>
        <dbReference type="ARBA" id="ARBA00005005"/>
    </source>
</evidence>
<evidence type="ECO:0000313" key="13">
    <source>
        <dbReference type="EMBL" id="BCS96013.1"/>
    </source>
</evidence>
<evidence type="ECO:0000256" key="9">
    <source>
        <dbReference type="ARBA" id="ARBA00023268"/>
    </source>
</evidence>
<evidence type="ECO:0000256" key="4">
    <source>
        <dbReference type="ARBA" id="ARBA00022963"/>
    </source>
</evidence>
<dbReference type="Proteomes" id="UP001320148">
    <property type="component" value="Chromosome"/>
</dbReference>
<dbReference type="EMBL" id="AP024488">
    <property type="protein sequence ID" value="BCS96013.1"/>
    <property type="molecule type" value="Genomic_DNA"/>
</dbReference>
<evidence type="ECO:0000256" key="6">
    <source>
        <dbReference type="ARBA" id="ARBA00023027"/>
    </source>
</evidence>
<keyword evidence="3" id="KW-0276">Fatty acid metabolism</keyword>
<dbReference type="Pfam" id="PF02737">
    <property type="entry name" value="3HCDH_N"/>
    <property type="match status" value="1"/>
</dbReference>
<feature type="domain" description="3-hydroxyacyl-CoA dehydrogenase C-terminal" evidence="11">
    <location>
        <begin position="494"/>
        <end position="588"/>
    </location>
</feature>
<keyword evidence="7" id="KW-0443">Lipid metabolism</keyword>
<keyword evidence="4" id="KW-0442">Lipid degradation</keyword>
<dbReference type="InterPro" id="IPR050136">
    <property type="entry name" value="FA_oxidation_alpha_subunit"/>
</dbReference>
<evidence type="ECO:0000256" key="7">
    <source>
        <dbReference type="ARBA" id="ARBA00023098"/>
    </source>
</evidence>
<dbReference type="Gene3D" id="1.10.1040.50">
    <property type="match status" value="1"/>
</dbReference>
<comment type="pathway">
    <text evidence="1">Lipid metabolism; fatty acid beta-oxidation.</text>
</comment>
<accession>A0ABN6F2K0</accession>
<reference evidence="13 14" key="1">
    <citation type="submission" date="2021-02" db="EMBL/GenBank/DDBJ databases">
        <title>Complete genome of Desulfoluna sp. strain ASN36.</title>
        <authorList>
            <person name="Takahashi A."/>
            <person name="Kojima H."/>
            <person name="Fukui M."/>
        </authorList>
    </citation>
    <scope>NUCLEOTIDE SEQUENCE [LARGE SCALE GENOMIC DNA]</scope>
    <source>
        <strain evidence="13 14">ASN36</strain>
    </source>
</reference>
<proteinExistence type="inferred from homology"/>
<feature type="domain" description="3-hydroxyacyl-CoA dehydrogenase NAD binding" evidence="12">
    <location>
        <begin position="313"/>
        <end position="491"/>
    </location>
</feature>
<feature type="domain" description="3-hydroxyacyl-CoA dehydrogenase C-terminal" evidence="11">
    <location>
        <begin position="622"/>
        <end position="703"/>
    </location>
</feature>
<evidence type="ECO:0000256" key="8">
    <source>
        <dbReference type="ARBA" id="ARBA00023239"/>
    </source>
</evidence>
<dbReference type="InterPro" id="IPR006108">
    <property type="entry name" value="3HC_DH_C"/>
</dbReference>
<organism evidence="13 14">
    <name type="scientific">Desulfoluna limicola</name>
    <dbReference type="NCBI Taxonomy" id="2810562"/>
    <lineage>
        <taxon>Bacteria</taxon>
        <taxon>Pseudomonadati</taxon>
        <taxon>Thermodesulfobacteriota</taxon>
        <taxon>Desulfobacteria</taxon>
        <taxon>Desulfobacterales</taxon>
        <taxon>Desulfolunaceae</taxon>
        <taxon>Desulfoluna</taxon>
    </lineage>
</organism>
<dbReference type="Pfam" id="PF00378">
    <property type="entry name" value="ECH_1"/>
    <property type="match status" value="1"/>
</dbReference>
<evidence type="ECO:0000256" key="10">
    <source>
        <dbReference type="ARBA" id="ARBA00049556"/>
    </source>
</evidence>
<dbReference type="PANTHER" id="PTHR43612:SF3">
    <property type="entry name" value="TRIFUNCTIONAL ENZYME SUBUNIT ALPHA, MITOCHONDRIAL"/>
    <property type="match status" value="1"/>
</dbReference>
<dbReference type="InterPro" id="IPR036291">
    <property type="entry name" value="NAD(P)-bd_dom_sf"/>
</dbReference>
<dbReference type="CDD" id="cd06558">
    <property type="entry name" value="crotonase-like"/>
    <property type="match status" value="1"/>
</dbReference>
<evidence type="ECO:0000256" key="2">
    <source>
        <dbReference type="ARBA" id="ARBA00007005"/>
    </source>
</evidence>
<keyword evidence="6" id="KW-0520">NAD</keyword>
<keyword evidence="14" id="KW-1185">Reference proteome</keyword>
<keyword evidence="9" id="KW-0511">Multifunctional enzyme</keyword>
<dbReference type="InterPro" id="IPR029045">
    <property type="entry name" value="ClpP/crotonase-like_dom_sf"/>
</dbReference>
<evidence type="ECO:0000259" key="11">
    <source>
        <dbReference type="Pfam" id="PF00725"/>
    </source>
</evidence>
<dbReference type="InterPro" id="IPR008927">
    <property type="entry name" value="6-PGluconate_DH-like_C_sf"/>
</dbReference>
<evidence type="ECO:0000313" key="14">
    <source>
        <dbReference type="Proteomes" id="UP001320148"/>
    </source>
</evidence>
<dbReference type="InterPro" id="IPR006176">
    <property type="entry name" value="3-OHacyl-CoA_DH_NAD-bd"/>
</dbReference>
<keyword evidence="8" id="KW-0456">Lyase</keyword>